<name>A0A1F6VB08_9PROT</name>
<evidence type="ECO:0000313" key="1">
    <source>
        <dbReference type="EMBL" id="OGI66841.1"/>
    </source>
</evidence>
<organism evidence="1 2">
    <name type="scientific">Candidatus Muproteobacteria bacterium RBG_16_60_9</name>
    <dbReference type="NCBI Taxonomy" id="1817755"/>
    <lineage>
        <taxon>Bacteria</taxon>
        <taxon>Pseudomonadati</taxon>
        <taxon>Pseudomonadota</taxon>
        <taxon>Candidatus Muproteobacteria</taxon>
    </lineage>
</organism>
<accession>A0A1F6VB08</accession>
<evidence type="ECO:0000313" key="2">
    <source>
        <dbReference type="Proteomes" id="UP000179076"/>
    </source>
</evidence>
<dbReference type="EMBL" id="MFSP01000076">
    <property type="protein sequence ID" value="OGI66841.1"/>
    <property type="molecule type" value="Genomic_DNA"/>
</dbReference>
<dbReference type="AlphaFoldDB" id="A0A1F6VB08"/>
<reference evidence="1 2" key="1">
    <citation type="journal article" date="2016" name="Nat. Commun.">
        <title>Thousands of microbial genomes shed light on interconnected biogeochemical processes in an aquifer system.</title>
        <authorList>
            <person name="Anantharaman K."/>
            <person name="Brown C.T."/>
            <person name="Hug L.A."/>
            <person name="Sharon I."/>
            <person name="Castelle C.J."/>
            <person name="Probst A.J."/>
            <person name="Thomas B.C."/>
            <person name="Singh A."/>
            <person name="Wilkins M.J."/>
            <person name="Karaoz U."/>
            <person name="Brodie E.L."/>
            <person name="Williams K.H."/>
            <person name="Hubbard S.S."/>
            <person name="Banfield J.F."/>
        </authorList>
    </citation>
    <scope>NUCLEOTIDE SEQUENCE [LARGE SCALE GENOMIC DNA]</scope>
</reference>
<sequence length="60" mass="6589">MSDMNSHPQHGREYLRAILIEHYLRRAGSSPAAELDAGARLAIERILNAVAIPMTFAADV</sequence>
<proteinExistence type="predicted"/>
<gene>
    <name evidence="1" type="ORF">A2W18_02565</name>
</gene>
<protein>
    <submittedName>
        <fullName evidence="1">Uncharacterized protein</fullName>
    </submittedName>
</protein>
<dbReference type="Proteomes" id="UP000179076">
    <property type="component" value="Unassembled WGS sequence"/>
</dbReference>
<comment type="caution">
    <text evidence="1">The sequence shown here is derived from an EMBL/GenBank/DDBJ whole genome shotgun (WGS) entry which is preliminary data.</text>
</comment>